<reference evidence="1 2" key="1">
    <citation type="submission" date="2024-05" db="EMBL/GenBank/DDBJ databases">
        <title>Genetic variation in Jamaican populations of the coffee berry borer (Hypothenemus hampei).</title>
        <authorList>
            <person name="Errbii M."/>
            <person name="Myrie A."/>
        </authorList>
    </citation>
    <scope>NUCLEOTIDE SEQUENCE [LARGE SCALE GENOMIC DNA]</scope>
    <source>
        <strain evidence="1">JA-Hopewell-2020-01-JO</strain>
        <tissue evidence="1">Whole body</tissue>
    </source>
</reference>
<dbReference type="Proteomes" id="UP001566132">
    <property type="component" value="Unassembled WGS sequence"/>
</dbReference>
<dbReference type="AlphaFoldDB" id="A0ABD1EBP4"/>
<evidence type="ECO:0000313" key="2">
    <source>
        <dbReference type="Proteomes" id="UP001566132"/>
    </source>
</evidence>
<sequence>MDHDSTTKKFGVSLVHFQTLQEFQRCLKKRKNESVSKIGANMRAEISYKGEEFKWYRIEFDETRITFRKEQDEYGDTAYDLNPERVKSFFNVGGIITLIFRSPHNTFKDELKLKFHGDHEMADMFLVIATPFANTDSDAPSLTPSDQENS</sequence>
<keyword evidence="2" id="KW-1185">Reference proteome</keyword>
<proteinExistence type="predicted"/>
<organism evidence="1 2">
    <name type="scientific">Hypothenemus hampei</name>
    <name type="common">Coffee berry borer</name>
    <dbReference type="NCBI Taxonomy" id="57062"/>
    <lineage>
        <taxon>Eukaryota</taxon>
        <taxon>Metazoa</taxon>
        <taxon>Ecdysozoa</taxon>
        <taxon>Arthropoda</taxon>
        <taxon>Hexapoda</taxon>
        <taxon>Insecta</taxon>
        <taxon>Pterygota</taxon>
        <taxon>Neoptera</taxon>
        <taxon>Endopterygota</taxon>
        <taxon>Coleoptera</taxon>
        <taxon>Polyphaga</taxon>
        <taxon>Cucujiformia</taxon>
        <taxon>Curculionidae</taxon>
        <taxon>Scolytinae</taxon>
        <taxon>Hypothenemus</taxon>
    </lineage>
</organism>
<comment type="caution">
    <text evidence="1">The sequence shown here is derived from an EMBL/GenBank/DDBJ whole genome shotgun (WGS) entry which is preliminary data.</text>
</comment>
<dbReference type="EMBL" id="JBDJPC010000009">
    <property type="protein sequence ID" value="KAL1491953.1"/>
    <property type="molecule type" value="Genomic_DNA"/>
</dbReference>
<name>A0ABD1EBP4_HYPHA</name>
<evidence type="ECO:0000313" key="1">
    <source>
        <dbReference type="EMBL" id="KAL1491953.1"/>
    </source>
</evidence>
<accession>A0ABD1EBP4</accession>
<gene>
    <name evidence="1" type="ORF">ABEB36_012468</name>
</gene>
<protein>
    <submittedName>
        <fullName evidence="1">Uncharacterized protein</fullName>
    </submittedName>
</protein>